<reference evidence="1" key="1">
    <citation type="submission" date="2012-04" db="EMBL/GenBank/DDBJ databases">
        <title>Finished genome of Dactylococcopsis salina PCC 8305.</title>
        <authorList>
            <consortium name="US DOE Joint Genome Institute"/>
            <person name="Gugger M."/>
            <person name="Coursin T."/>
            <person name="Rippka R."/>
            <person name="Tandeau De Marsac N."/>
            <person name="Huntemann M."/>
            <person name="Wei C.-L."/>
            <person name="Han J."/>
            <person name="Detter J.C."/>
            <person name="Han C."/>
            <person name="Tapia R."/>
            <person name="Daligault H."/>
            <person name="Chen A."/>
            <person name="Krypides N."/>
            <person name="Mavromatis K."/>
            <person name="Markowitz V."/>
            <person name="Szeto E."/>
            <person name="Ivanova N."/>
            <person name="Ovchinnikova G."/>
            <person name="Pagani I."/>
            <person name="Pati A."/>
            <person name="Goodwin L."/>
            <person name="Peters L."/>
            <person name="Pitluck S."/>
            <person name="Woyke T."/>
            <person name="Kerfeld C."/>
        </authorList>
    </citation>
    <scope>NUCLEOTIDE SEQUENCE [LARGE SCALE GENOMIC DNA]</scope>
    <source>
        <strain evidence="1">PCC 8305</strain>
    </source>
</reference>
<dbReference type="EMBL" id="CP003944">
    <property type="protein sequence ID" value="AFZ50907.1"/>
    <property type="molecule type" value="Genomic_DNA"/>
</dbReference>
<dbReference type="AlphaFoldDB" id="K9YWL6"/>
<gene>
    <name evidence="1" type="ORF">Dacsa_2293</name>
</gene>
<proteinExistence type="predicted"/>
<evidence type="ECO:0000313" key="1">
    <source>
        <dbReference type="EMBL" id="AFZ50907.1"/>
    </source>
</evidence>
<dbReference type="HOGENOM" id="CLU_2381390_0_0_3"/>
<name>K9YWL6_DACS8</name>
<protein>
    <submittedName>
        <fullName evidence="1">Uncharacterized protein</fullName>
    </submittedName>
</protein>
<dbReference type="KEGG" id="dsl:Dacsa_2293"/>
<sequence length="94" mass="10843">METLYNSILLTLANYLMIPDVSSPKFALYLQSLSSDFIKLRQASNEQLTISNPDHNLQATWKVKGVVNIHTFDRAYSDWVMSRYLTQNYLGLPE</sequence>
<dbReference type="Proteomes" id="UP000010482">
    <property type="component" value="Chromosome"/>
</dbReference>
<organism evidence="1 2">
    <name type="scientific">Dactylococcopsis salina (strain PCC 8305)</name>
    <name type="common">Myxobactron salinum</name>
    <dbReference type="NCBI Taxonomy" id="13035"/>
    <lineage>
        <taxon>Bacteria</taxon>
        <taxon>Bacillati</taxon>
        <taxon>Cyanobacteriota</taxon>
        <taxon>Cyanophyceae</taxon>
        <taxon>Nodosilineales</taxon>
        <taxon>Cymatolegaceae</taxon>
        <taxon>Dactylococcopsis</taxon>
    </lineage>
</organism>
<keyword evidence="2" id="KW-1185">Reference proteome</keyword>
<evidence type="ECO:0000313" key="2">
    <source>
        <dbReference type="Proteomes" id="UP000010482"/>
    </source>
</evidence>
<dbReference type="RefSeq" id="WP_015229899.1">
    <property type="nucleotide sequence ID" value="NC_019780.1"/>
</dbReference>
<accession>K9YWL6</accession>